<feature type="domain" description="N-acetyltransferase" evidence="1">
    <location>
        <begin position="258"/>
        <end position="404"/>
    </location>
</feature>
<dbReference type="CDD" id="cd02440">
    <property type="entry name" value="AdoMet_MTases"/>
    <property type="match status" value="1"/>
</dbReference>
<dbReference type="InterPro" id="IPR000182">
    <property type="entry name" value="GNAT_dom"/>
</dbReference>
<dbReference type="PANTHER" id="PTHR43464">
    <property type="entry name" value="METHYLTRANSFERASE"/>
    <property type="match status" value="1"/>
</dbReference>
<dbReference type="SUPFAM" id="SSF53335">
    <property type="entry name" value="S-adenosyl-L-methionine-dependent methyltransferases"/>
    <property type="match status" value="1"/>
</dbReference>
<sequence length="422" mass="45602">MPDFVDDAFFFLHRDLPREGPGSDDTTWLLLAMAGPLPDRPRALDLGCGPGRSSLVLAEAGAEVTAVDLHQPFLDRLRQAAARRGLDGLVRTVNMSMTELPYPDGSFDLIWAEGSIYHAGFDHALRIWRRLLAPGGALVVTECEWATPDPAPEPRAFWDEVYPLRTAAQNMEAARAAGYELHGTYRLPDSDWFTEYYDPLAANLAAADPGTPGMAEAIASTRREIDLRRRYAGDYAYTGYVLRTGSTESEGNTVQQTWITRTETPQDAAAIRDILLAAFPTPLEADLVEALRTDPAWIPGLSVLAETPDGQPTGYSLLTRCHVGTTPALALGPCAALPAHQRTGAGSAAIRAGLETARRMGESLVLVLGHATYYPRFGFTPASAYGIRPSFEVPDEAMMALTLDDTAVVPSGTIVYAPPFGV</sequence>
<dbReference type="PANTHER" id="PTHR43464:SF78">
    <property type="entry name" value="SLR1117 PROTEIN"/>
    <property type="match status" value="1"/>
</dbReference>
<proteinExistence type="predicted"/>
<dbReference type="InterPro" id="IPR013216">
    <property type="entry name" value="Methyltransf_11"/>
</dbReference>
<dbReference type="Pfam" id="PF00583">
    <property type="entry name" value="Acetyltransf_1"/>
    <property type="match status" value="1"/>
</dbReference>
<name>A0ABN1PXJ2_9ACTN</name>
<dbReference type="PROSITE" id="PS51186">
    <property type="entry name" value="GNAT"/>
    <property type="match status" value="1"/>
</dbReference>
<dbReference type="Pfam" id="PF08241">
    <property type="entry name" value="Methyltransf_11"/>
    <property type="match status" value="1"/>
</dbReference>
<evidence type="ECO:0000259" key="1">
    <source>
        <dbReference type="PROSITE" id="PS51186"/>
    </source>
</evidence>
<protein>
    <recommendedName>
        <fullName evidence="1">N-acetyltransferase domain-containing protein</fullName>
    </recommendedName>
</protein>
<comment type="caution">
    <text evidence="2">The sequence shown here is derived from an EMBL/GenBank/DDBJ whole genome shotgun (WGS) entry which is preliminary data.</text>
</comment>
<dbReference type="InterPro" id="IPR016181">
    <property type="entry name" value="Acyl_CoA_acyltransferase"/>
</dbReference>
<gene>
    <name evidence="2" type="ORF">GCM10009560_42320</name>
</gene>
<dbReference type="Gene3D" id="3.40.50.150">
    <property type="entry name" value="Vaccinia Virus protein VP39"/>
    <property type="match status" value="1"/>
</dbReference>
<dbReference type="Gene3D" id="3.40.630.30">
    <property type="match status" value="1"/>
</dbReference>
<accession>A0ABN1PXJ2</accession>
<dbReference type="InterPro" id="IPR029063">
    <property type="entry name" value="SAM-dependent_MTases_sf"/>
</dbReference>
<dbReference type="SUPFAM" id="SSF55729">
    <property type="entry name" value="Acyl-CoA N-acyltransferases (Nat)"/>
    <property type="match status" value="1"/>
</dbReference>
<organism evidence="2 3">
    <name type="scientific">Nonomuraea longicatena</name>
    <dbReference type="NCBI Taxonomy" id="83682"/>
    <lineage>
        <taxon>Bacteria</taxon>
        <taxon>Bacillati</taxon>
        <taxon>Actinomycetota</taxon>
        <taxon>Actinomycetes</taxon>
        <taxon>Streptosporangiales</taxon>
        <taxon>Streptosporangiaceae</taxon>
        <taxon>Nonomuraea</taxon>
    </lineage>
</organism>
<dbReference type="Proteomes" id="UP001501578">
    <property type="component" value="Unassembled WGS sequence"/>
</dbReference>
<dbReference type="EMBL" id="BAAAHQ010000022">
    <property type="protein sequence ID" value="GAA0934768.1"/>
    <property type="molecule type" value="Genomic_DNA"/>
</dbReference>
<keyword evidence="3" id="KW-1185">Reference proteome</keyword>
<evidence type="ECO:0000313" key="2">
    <source>
        <dbReference type="EMBL" id="GAA0934768.1"/>
    </source>
</evidence>
<evidence type="ECO:0000313" key="3">
    <source>
        <dbReference type="Proteomes" id="UP001501578"/>
    </source>
</evidence>
<reference evidence="2 3" key="1">
    <citation type="journal article" date="2019" name="Int. J. Syst. Evol. Microbiol.">
        <title>The Global Catalogue of Microorganisms (GCM) 10K type strain sequencing project: providing services to taxonomists for standard genome sequencing and annotation.</title>
        <authorList>
            <consortium name="The Broad Institute Genomics Platform"/>
            <consortium name="The Broad Institute Genome Sequencing Center for Infectious Disease"/>
            <person name="Wu L."/>
            <person name="Ma J."/>
        </authorList>
    </citation>
    <scope>NUCLEOTIDE SEQUENCE [LARGE SCALE GENOMIC DNA]</scope>
    <source>
        <strain evidence="2 3">JCM 11136</strain>
    </source>
</reference>